<dbReference type="GO" id="GO:0008270">
    <property type="term" value="F:zinc ion binding"/>
    <property type="evidence" value="ECO:0007669"/>
    <property type="project" value="InterPro"/>
</dbReference>
<protein>
    <submittedName>
        <fullName evidence="7">Glucose 1-dehydrogenase</fullName>
    </submittedName>
</protein>
<gene>
    <name evidence="7" type="ORF">V5E97_17020</name>
</gene>
<evidence type="ECO:0000259" key="5">
    <source>
        <dbReference type="Pfam" id="PF08240"/>
    </source>
</evidence>
<dbReference type="Pfam" id="PF16912">
    <property type="entry name" value="Glu_dehyd_C"/>
    <property type="match status" value="1"/>
</dbReference>
<dbReference type="SUPFAM" id="SSF51735">
    <property type="entry name" value="NAD(P)-binding Rossmann-fold domains"/>
    <property type="match status" value="1"/>
</dbReference>
<dbReference type="InterPro" id="IPR013154">
    <property type="entry name" value="ADH-like_N"/>
</dbReference>
<reference evidence="7" key="1">
    <citation type="submission" date="2024-05" db="EMBL/GenBank/DDBJ databases">
        <title>Planctomycetes of the genus Singulisphaera possess chitinolytic capabilities.</title>
        <authorList>
            <person name="Ivanova A."/>
        </authorList>
    </citation>
    <scope>NUCLEOTIDE SEQUENCE</scope>
    <source>
        <strain evidence="7">Ch08T</strain>
    </source>
</reference>
<comment type="cofactor">
    <cofactor evidence="1">
        <name>Zn(2+)</name>
        <dbReference type="ChEBI" id="CHEBI:29105"/>
    </cofactor>
</comment>
<proteinExistence type="predicted"/>
<dbReference type="Gene3D" id="3.90.180.10">
    <property type="entry name" value="Medium-chain alcohol dehydrogenases, catalytic domain"/>
    <property type="match status" value="1"/>
</dbReference>
<feature type="domain" description="Glucose dehydrogenase C-terminal" evidence="6">
    <location>
        <begin position="156"/>
        <end position="356"/>
    </location>
</feature>
<evidence type="ECO:0000256" key="2">
    <source>
        <dbReference type="ARBA" id="ARBA00022723"/>
    </source>
</evidence>
<sequence>MKAVAVLPGKPNSVHLQEIPVPKVTDQPHPHVCRIPEGRGVLVKVLQVGVDATDREINEALYGNAPPGGKHLVIGHESFGQVVEVGDKVIEVKPGDYVTCTVRRPGGSLFDKIGRNDITSEEVYYERGINLCHGYLTEFFVDDAEYVVKVPQNLKHLGVLSEPASVCAKAIEQAYLAQQRLQVWNPLRAFVLGAGQIGLLATMMLRLRGLQVFTLATKPGPHLKSELAEAYGATYVSTNQTSMKQLTEQVGKPDLIFEATGNAEVCFRAMEVLAHNGALIWTSITGGSHEVSVDAAKINLEWVLGNKLLVSSVNGNRRHFELGIQALSHGEHTYPGVTERILTHPVAGLENYKEMMTLLEDNQALKVYINVSE</sequence>
<evidence type="ECO:0000313" key="7">
    <source>
        <dbReference type="EMBL" id="XBH07670.1"/>
    </source>
</evidence>
<dbReference type="EMBL" id="CP155447">
    <property type="protein sequence ID" value="XBH07670.1"/>
    <property type="molecule type" value="Genomic_DNA"/>
</dbReference>
<evidence type="ECO:0000259" key="6">
    <source>
        <dbReference type="Pfam" id="PF16912"/>
    </source>
</evidence>
<dbReference type="CDD" id="cd08230">
    <property type="entry name" value="glucose_DH"/>
    <property type="match status" value="1"/>
</dbReference>
<keyword evidence="2" id="KW-0479">Metal-binding</keyword>
<dbReference type="Gene3D" id="3.40.50.720">
    <property type="entry name" value="NAD(P)-binding Rossmann-like Domain"/>
    <property type="match status" value="1"/>
</dbReference>
<evidence type="ECO:0000256" key="3">
    <source>
        <dbReference type="ARBA" id="ARBA00022833"/>
    </source>
</evidence>
<dbReference type="InterPro" id="IPR031640">
    <property type="entry name" value="Glu_dehyd_C"/>
</dbReference>
<dbReference type="Pfam" id="PF08240">
    <property type="entry name" value="ADH_N"/>
    <property type="match status" value="1"/>
</dbReference>
<dbReference type="InterPro" id="IPR002328">
    <property type="entry name" value="ADH_Zn_CS"/>
</dbReference>
<dbReference type="PROSITE" id="PS00059">
    <property type="entry name" value="ADH_ZINC"/>
    <property type="match status" value="1"/>
</dbReference>
<dbReference type="PANTHER" id="PTHR43189:SF2">
    <property type="entry name" value="GLUCOSE 1-DEHYDROGENASE"/>
    <property type="match status" value="1"/>
</dbReference>
<accession>A0AAU7CRU1</accession>
<organism evidence="7">
    <name type="scientific">Singulisphaera sp. Ch08</name>
    <dbReference type="NCBI Taxonomy" id="3120278"/>
    <lineage>
        <taxon>Bacteria</taxon>
        <taxon>Pseudomonadati</taxon>
        <taxon>Planctomycetota</taxon>
        <taxon>Planctomycetia</taxon>
        <taxon>Isosphaerales</taxon>
        <taxon>Isosphaeraceae</taxon>
        <taxon>Singulisphaera</taxon>
    </lineage>
</organism>
<dbReference type="RefSeq" id="WP_406700510.1">
    <property type="nucleotide sequence ID" value="NZ_CP155447.1"/>
</dbReference>
<dbReference type="InterPro" id="IPR011032">
    <property type="entry name" value="GroES-like_sf"/>
</dbReference>
<dbReference type="SUPFAM" id="SSF50129">
    <property type="entry name" value="GroES-like"/>
    <property type="match status" value="1"/>
</dbReference>
<name>A0AAU7CRU1_9BACT</name>
<dbReference type="AlphaFoldDB" id="A0AAU7CRU1"/>
<feature type="domain" description="Alcohol dehydrogenase-like N-terminal" evidence="5">
    <location>
        <begin position="40"/>
        <end position="152"/>
    </location>
</feature>
<dbReference type="GO" id="GO:0016491">
    <property type="term" value="F:oxidoreductase activity"/>
    <property type="evidence" value="ECO:0007669"/>
    <property type="project" value="UniProtKB-KW"/>
</dbReference>
<evidence type="ECO:0000256" key="1">
    <source>
        <dbReference type="ARBA" id="ARBA00001947"/>
    </source>
</evidence>
<dbReference type="PANTHER" id="PTHR43189">
    <property type="entry name" value="ZINC-TYPE ALCOHOL DEHYDROGENASE-LIKE PROTEIN C1198.01-RELATED"/>
    <property type="match status" value="1"/>
</dbReference>
<evidence type="ECO:0000256" key="4">
    <source>
        <dbReference type="ARBA" id="ARBA00023002"/>
    </source>
</evidence>
<dbReference type="InterPro" id="IPR036291">
    <property type="entry name" value="NAD(P)-bd_dom_sf"/>
</dbReference>
<keyword evidence="3" id="KW-0862">Zinc</keyword>
<keyword evidence="4" id="KW-0560">Oxidoreductase</keyword>